<name>A0ABW8WRV9_9CYAN</name>
<feature type="domain" description="AB hydrolase-1" evidence="2">
    <location>
        <begin position="53"/>
        <end position="292"/>
    </location>
</feature>
<protein>
    <submittedName>
        <fullName evidence="3">Alpha/beta hydrolase</fullName>
    </submittedName>
</protein>
<dbReference type="PANTHER" id="PTHR43798:SF31">
    <property type="entry name" value="AB HYDROLASE SUPERFAMILY PROTEIN YCLE"/>
    <property type="match status" value="1"/>
</dbReference>
<dbReference type="InterPro" id="IPR000073">
    <property type="entry name" value="AB_hydrolase_1"/>
</dbReference>
<dbReference type="Pfam" id="PF00561">
    <property type="entry name" value="Abhydrolase_1"/>
    <property type="match status" value="1"/>
</dbReference>
<dbReference type="GO" id="GO:0016787">
    <property type="term" value="F:hydrolase activity"/>
    <property type="evidence" value="ECO:0007669"/>
    <property type="project" value="UniProtKB-KW"/>
</dbReference>
<dbReference type="EMBL" id="JBFQGM010000010">
    <property type="protein sequence ID" value="MFL9463788.1"/>
    <property type="molecule type" value="Genomic_DNA"/>
</dbReference>
<dbReference type="SUPFAM" id="SSF53474">
    <property type="entry name" value="alpha/beta-Hydrolases"/>
    <property type="match status" value="1"/>
</dbReference>
<dbReference type="Proteomes" id="UP001628874">
    <property type="component" value="Unassembled WGS sequence"/>
</dbReference>
<keyword evidence="4" id="KW-1185">Reference proteome</keyword>
<evidence type="ECO:0000259" key="2">
    <source>
        <dbReference type="Pfam" id="PF00561"/>
    </source>
</evidence>
<dbReference type="Gene3D" id="3.40.50.1820">
    <property type="entry name" value="alpha/beta hydrolase"/>
    <property type="match status" value="1"/>
</dbReference>
<evidence type="ECO:0000313" key="3">
    <source>
        <dbReference type="EMBL" id="MFL9463788.1"/>
    </source>
</evidence>
<keyword evidence="1 3" id="KW-0378">Hydrolase</keyword>
<dbReference type="PANTHER" id="PTHR43798">
    <property type="entry name" value="MONOACYLGLYCEROL LIPASE"/>
    <property type="match status" value="1"/>
</dbReference>
<dbReference type="RefSeq" id="WP_202048606.1">
    <property type="nucleotide sequence ID" value="NZ_JBFQGM010000010.1"/>
</dbReference>
<reference evidence="3 4" key="1">
    <citation type="submission" date="2024-07" db="EMBL/GenBank/DDBJ databases">
        <authorList>
            <person name="Tripathy S."/>
        </authorList>
    </citation>
    <scope>NUCLEOTIDE SEQUENCE [LARGE SCALE GENOMIC DNA]</scope>
    <source>
        <strain evidence="3 4">VB-61278_2</strain>
    </source>
</reference>
<accession>A0ABW8WRV9</accession>
<gene>
    <name evidence="3" type="ORF">AB0759_24555</name>
</gene>
<proteinExistence type="predicted"/>
<evidence type="ECO:0000313" key="4">
    <source>
        <dbReference type="Proteomes" id="UP001628874"/>
    </source>
</evidence>
<dbReference type="InterPro" id="IPR050266">
    <property type="entry name" value="AB_hydrolase_sf"/>
</dbReference>
<evidence type="ECO:0000256" key="1">
    <source>
        <dbReference type="ARBA" id="ARBA00022801"/>
    </source>
</evidence>
<comment type="caution">
    <text evidence="3">The sequence shown here is derived from an EMBL/GenBank/DDBJ whole genome shotgun (WGS) entry which is preliminary data.</text>
</comment>
<organism evidence="3 4">
    <name type="scientific">Scytonema tolypothrichoides VB-61278_2</name>
    <dbReference type="NCBI Taxonomy" id="3232314"/>
    <lineage>
        <taxon>Bacteria</taxon>
        <taxon>Bacillati</taxon>
        <taxon>Cyanobacteriota</taxon>
        <taxon>Cyanophyceae</taxon>
        <taxon>Nostocales</taxon>
        <taxon>Scytonemataceae</taxon>
        <taxon>Scytonema</taxon>
    </lineage>
</organism>
<sequence>MQIYSVAPLSQTLKPVLNFAFMNIMSLKGYINSSGFQLQYIVEGNGTPAIVIGSSLYYSRTFSSNLRNSLKLVFVDHRGFAPPYDCKDTTQFQLDRLVDDIELVRQELGLDNIIIIGHSGHAFMALEYAKKYPANVSGVVLICGAPSYSHEAHKASERYLNDSVCPERKAVLAKNLARLPQEIEAAPEKAFITFCLLMGPKSWFDYNYDATKLWEGIEVNMAVFDYVWGEVFRDIDITQNLDKLQAPVLLALGRYDYLVPPPYLWEPIRDKFRNLTIRIFEKSSHAPQLEEPELFDRELLDWLFK</sequence>
<dbReference type="InterPro" id="IPR029058">
    <property type="entry name" value="AB_hydrolase_fold"/>
</dbReference>